<sequence>MAVEPIAFTDEELELIRVLTERGEGWDCAEYNPLRSRIKQFYLKGQAFRCCYCQKPNPVQHGRAWDIEHVISRALNATFMFEPENLAVSCIDCNLAKRDADILAKPRRTFPRNSDAYTIVHPHFDDWGDHFVLGQIVYAPKTAKGAETLRVCKLWRFYEMIGQESLLATDQRYVELAERVLFAKTPVEAEPSVLAMRALIQDAKDGA</sequence>
<organism evidence="1">
    <name type="scientific">Caulobacter sp. (strain K31)</name>
    <dbReference type="NCBI Taxonomy" id="366602"/>
    <lineage>
        <taxon>Bacteria</taxon>
        <taxon>Pseudomonadati</taxon>
        <taxon>Pseudomonadota</taxon>
        <taxon>Alphaproteobacteria</taxon>
        <taxon>Caulobacterales</taxon>
        <taxon>Caulobacteraceae</taxon>
        <taxon>Caulobacter</taxon>
    </lineage>
</organism>
<reference evidence="1" key="1">
    <citation type="submission" date="2008-01" db="EMBL/GenBank/DDBJ databases">
        <title>Complete sequence of chromosome of Caulobacter sp. K31.</title>
        <authorList>
            <consortium name="US DOE Joint Genome Institute"/>
            <person name="Copeland A."/>
            <person name="Lucas S."/>
            <person name="Lapidus A."/>
            <person name="Barry K."/>
            <person name="Glavina del Rio T."/>
            <person name="Dalin E."/>
            <person name="Tice H."/>
            <person name="Pitluck S."/>
            <person name="Bruce D."/>
            <person name="Goodwin L."/>
            <person name="Thompson L.S."/>
            <person name="Brettin T."/>
            <person name="Detter J.C."/>
            <person name="Han C."/>
            <person name="Schmutz J."/>
            <person name="Larimer F."/>
            <person name="Land M."/>
            <person name="Hauser L."/>
            <person name="Kyrpides N."/>
            <person name="Kim E."/>
            <person name="Stephens C."/>
            <person name="Richardson P."/>
        </authorList>
    </citation>
    <scope>NUCLEOTIDE SEQUENCE [LARGE SCALE GENOMIC DNA]</scope>
    <source>
        <strain evidence="1">K31</strain>
    </source>
</reference>
<dbReference type="STRING" id="366602.Caul_2265"/>
<dbReference type="Gene3D" id="1.10.30.50">
    <property type="match status" value="1"/>
</dbReference>
<dbReference type="CDD" id="cd00085">
    <property type="entry name" value="HNHc"/>
    <property type="match status" value="1"/>
</dbReference>
<gene>
    <name evidence="1" type="ordered locus">Caul_2265</name>
</gene>
<dbReference type="KEGG" id="cak:Caul_2265"/>
<dbReference type="OrthoDB" id="9816185at2"/>
<name>B0T8P9_CAUSK</name>
<dbReference type="HOGENOM" id="CLU_104535_0_0_5"/>
<accession>B0T8P9</accession>
<proteinExistence type="predicted"/>
<dbReference type="eggNOG" id="COG1403">
    <property type="taxonomic scope" value="Bacteria"/>
</dbReference>
<dbReference type="InterPro" id="IPR003615">
    <property type="entry name" value="HNH_nuc"/>
</dbReference>
<protein>
    <recommendedName>
        <fullName evidence="2">HNH endonuclease</fullName>
    </recommendedName>
</protein>
<evidence type="ECO:0000313" key="1">
    <source>
        <dbReference type="EMBL" id="ABZ71392.1"/>
    </source>
</evidence>
<dbReference type="EMBL" id="CP000927">
    <property type="protein sequence ID" value="ABZ71392.1"/>
    <property type="molecule type" value="Genomic_DNA"/>
</dbReference>
<evidence type="ECO:0008006" key="2">
    <source>
        <dbReference type="Google" id="ProtNLM"/>
    </source>
</evidence>
<dbReference type="AlphaFoldDB" id="B0T8P9"/>